<evidence type="ECO:0000256" key="7">
    <source>
        <dbReference type="HAMAP-Rule" id="MF_00382"/>
    </source>
</evidence>
<evidence type="ECO:0000256" key="2">
    <source>
        <dbReference type="ARBA" id="ARBA00022730"/>
    </source>
</evidence>
<dbReference type="GO" id="GO:0019843">
    <property type="term" value="F:rRNA binding"/>
    <property type="evidence" value="ECO:0007669"/>
    <property type="project" value="UniProtKB-UniRule"/>
</dbReference>
<dbReference type="SUPFAM" id="SSF74731">
    <property type="entry name" value="Ribosomal protein L20"/>
    <property type="match status" value="1"/>
</dbReference>
<evidence type="ECO:0000256" key="5">
    <source>
        <dbReference type="ARBA" id="ARBA00023274"/>
    </source>
</evidence>
<evidence type="ECO:0000256" key="1">
    <source>
        <dbReference type="ARBA" id="ARBA00007698"/>
    </source>
</evidence>
<dbReference type="NCBIfam" id="TIGR01032">
    <property type="entry name" value="rplT_bact"/>
    <property type="match status" value="1"/>
</dbReference>
<accession>A0A1F7X1U3</accession>
<evidence type="ECO:0000256" key="6">
    <source>
        <dbReference type="ARBA" id="ARBA00035172"/>
    </source>
</evidence>
<name>A0A1F7X1U3_9BACT</name>
<proteinExistence type="inferred from homology"/>
<keyword evidence="3 7" id="KW-0694">RNA-binding</keyword>
<dbReference type="PROSITE" id="PS00937">
    <property type="entry name" value="RIBOSOMAL_L20"/>
    <property type="match status" value="1"/>
</dbReference>
<keyword evidence="5 7" id="KW-0687">Ribonucleoprotein</keyword>
<comment type="caution">
    <text evidence="9">The sequence shown here is derived from an EMBL/GenBank/DDBJ whole genome shotgun (WGS) entry which is preliminary data.</text>
</comment>
<evidence type="ECO:0000256" key="3">
    <source>
        <dbReference type="ARBA" id="ARBA00022884"/>
    </source>
</evidence>
<dbReference type="HAMAP" id="MF_00382">
    <property type="entry name" value="Ribosomal_bL20"/>
    <property type="match status" value="1"/>
</dbReference>
<dbReference type="FunFam" id="1.10.1900.20:FF:000001">
    <property type="entry name" value="50S ribosomal protein L20"/>
    <property type="match status" value="1"/>
</dbReference>
<evidence type="ECO:0000313" key="10">
    <source>
        <dbReference type="Proteomes" id="UP000176939"/>
    </source>
</evidence>
<dbReference type="InterPro" id="IPR049946">
    <property type="entry name" value="RIBOSOMAL_L20_CS"/>
</dbReference>
<dbReference type="GO" id="GO:0000027">
    <property type="term" value="P:ribosomal large subunit assembly"/>
    <property type="evidence" value="ECO:0007669"/>
    <property type="project" value="UniProtKB-UniRule"/>
</dbReference>
<dbReference type="InterPro" id="IPR005813">
    <property type="entry name" value="Ribosomal_bL20"/>
</dbReference>
<dbReference type="PANTHER" id="PTHR10986">
    <property type="entry name" value="39S RIBOSOMAL PROTEIN L20"/>
    <property type="match status" value="1"/>
</dbReference>
<comment type="function">
    <text evidence="7 8">Binds directly to 23S ribosomal RNA and is necessary for the in vitro assembly process of the 50S ribosomal subunit. It is not involved in the protein synthesizing functions of that subunit.</text>
</comment>
<dbReference type="Gene3D" id="1.10.1900.20">
    <property type="entry name" value="Ribosomal protein L20"/>
    <property type="match status" value="1"/>
</dbReference>
<dbReference type="PRINTS" id="PR00062">
    <property type="entry name" value="RIBOSOMALL20"/>
</dbReference>
<comment type="similarity">
    <text evidence="1 7 8">Belongs to the bacterial ribosomal protein bL20 family.</text>
</comment>
<dbReference type="CDD" id="cd07026">
    <property type="entry name" value="Ribosomal_L20"/>
    <property type="match status" value="1"/>
</dbReference>
<dbReference type="Pfam" id="PF00453">
    <property type="entry name" value="Ribosomal_L20"/>
    <property type="match status" value="1"/>
</dbReference>
<keyword evidence="2 7" id="KW-0699">rRNA-binding</keyword>
<keyword evidence="4 7" id="KW-0689">Ribosomal protein</keyword>
<sequence length="113" mass="13170">MARVKSTSYRKHKKILKEVKGYKQARRIRIQAAKEAYLHAGSYAYHGRKLKKRDLRSLWIVRLNAAVRECGLSYSKFIAMLKISKIELDRKVLSDIAINDMESFKKIVESAKK</sequence>
<dbReference type="EMBL" id="MGFQ01000030">
    <property type="protein sequence ID" value="OGM09036.1"/>
    <property type="molecule type" value="Genomic_DNA"/>
</dbReference>
<dbReference type="Gene3D" id="6.10.160.10">
    <property type="match status" value="1"/>
</dbReference>
<dbReference type="GO" id="GO:0006412">
    <property type="term" value="P:translation"/>
    <property type="evidence" value="ECO:0007669"/>
    <property type="project" value="InterPro"/>
</dbReference>
<evidence type="ECO:0000256" key="8">
    <source>
        <dbReference type="RuleBase" id="RU000560"/>
    </source>
</evidence>
<dbReference type="GO" id="GO:0005840">
    <property type="term" value="C:ribosome"/>
    <property type="evidence" value="ECO:0007669"/>
    <property type="project" value="UniProtKB-KW"/>
</dbReference>
<dbReference type="Proteomes" id="UP000176939">
    <property type="component" value="Unassembled WGS sequence"/>
</dbReference>
<dbReference type="InterPro" id="IPR035566">
    <property type="entry name" value="Ribosomal_protein_bL20_C"/>
</dbReference>
<protein>
    <recommendedName>
        <fullName evidence="6 7">Large ribosomal subunit protein bL20</fullName>
    </recommendedName>
</protein>
<evidence type="ECO:0000313" key="9">
    <source>
        <dbReference type="EMBL" id="OGM09036.1"/>
    </source>
</evidence>
<evidence type="ECO:0000256" key="4">
    <source>
        <dbReference type="ARBA" id="ARBA00022980"/>
    </source>
</evidence>
<dbReference type="GO" id="GO:0003735">
    <property type="term" value="F:structural constituent of ribosome"/>
    <property type="evidence" value="ECO:0007669"/>
    <property type="project" value="InterPro"/>
</dbReference>
<organism evidence="9 10">
    <name type="scientific">Candidatus Woesebacteria bacterium RBG_13_36_22</name>
    <dbReference type="NCBI Taxonomy" id="1802478"/>
    <lineage>
        <taxon>Bacteria</taxon>
        <taxon>Candidatus Woeseibacteriota</taxon>
    </lineage>
</organism>
<dbReference type="GO" id="GO:1990904">
    <property type="term" value="C:ribonucleoprotein complex"/>
    <property type="evidence" value="ECO:0007669"/>
    <property type="project" value="UniProtKB-KW"/>
</dbReference>
<reference evidence="9 10" key="1">
    <citation type="journal article" date="2016" name="Nat. Commun.">
        <title>Thousands of microbial genomes shed light on interconnected biogeochemical processes in an aquifer system.</title>
        <authorList>
            <person name="Anantharaman K."/>
            <person name="Brown C.T."/>
            <person name="Hug L.A."/>
            <person name="Sharon I."/>
            <person name="Castelle C.J."/>
            <person name="Probst A.J."/>
            <person name="Thomas B.C."/>
            <person name="Singh A."/>
            <person name="Wilkins M.J."/>
            <person name="Karaoz U."/>
            <person name="Brodie E.L."/>
            <person name="Williams K.H."/>
            <person name="Hubbard S.S."/>
            <person name="Banfield J.F."/>
        </authorList>
    </citation>
    <scope>NUCLEOTIDE SEQUENCE [LARGE SCALE GENOMIC DNA]</scope>
</reference>
<gene>
    <name evidence="7" type="primary">rplT</name>
    <name evidence="9" type="ORF">A2Z67_01345</name>
</gene>
<dbReference type="AlphaFoldDB" id="A0A1F7X1U3"/>